<name>A0A229NVQ6_9BACL</name>
<proteinExistence type="predicted"/>
<dbReference type="RefSeq" id="WP_089526496.1">
    <property type="nucleotide sequence ID" value="NZ_NMUQ01000003.1"/>
</dbReference>
<dbReference type="Pfam" id="PF18952">
    <property type="entry name" value="DUF5696"/>
    <property type="match status" value="1"/>
</dbReference>
<dbReference type="Gene3D" id="3.20.20.80">
    <property type="entry name" value="Glycosidases"/>
    <property type="match status" value="1"/>
</dbReference>
<dbReference type="InterPro" id="IPR043751">
    <property type="entry name" value="DUF5696"/>
</dbReference>
<dbReference type="InterPro" id="IPR017853">
    <property type="entry name" value="GH"/>
</dbReference>
<keyword evidence="2" id="KW-1185">Reference proteome</keyword>
<dbReference type="SUPFAM" id="SSF51445">
    <property type="entry name" value="(Trans)glycosidases"/>
    <property type="match status" value="1"/>
</dbReference>
<organism evidence="1 2">
    <name type="scientific">Paenibacillus herberti</name>
    <dbReference type="NCBI Taxonomy" id="1619309"/>
    <lineage>
        <taxon>Bacteria</taxon>
        <taxon>Bacillati</taxon>
        <taxon>Bacillota</taxon>
        <taxon>Bacilli</taxon>
        <taxon>Bacillales</taxon>
        <taxon>Paenibacillaceae</taxon>
        <taxon>Paenibacillus</taxon>
    </lineage>
</organism>
<accession>A0A229NVQ6</accession>
<gene>
    <name evidence="1" type="ORF">CGZ75_22560</name>
</gene>
<protein>
    <submittedName>
        <fullName evidence="1">Uncharacterized protein</fullName>
    </submittedName>
</protein>
<evidence type="ECO:0000313" key="1">
    <source>
        <dbReference type="EMBL" id="OXM13795.1"/>
    </source>
</evidence>
<reference evidence="1 2" key="1">
    <citation type="submission" date="2017-07" db="EMBL/GenBank/DDBJ databases">
        <title>Paenibacillus herberti R33 genome sequencing and assembly.</title>
        <authorList>
            <person name="Su W."/>
        </authorList>
    </citation>
    <scope>NUCLEOTIDE SEQUENCE [LARGE SCALE GENOMIC DNA]</scope>
    <source>
        <strain evidence="1 2">R33</strain>
    </source>
</reference>
<dbReference type="Proteomes" id="UP000215145">
    <property type="component" value="Unassembled WGS sequence"/>
</dbReference>
<comment type="caution">
    <text evidence="1">The sequence shown here is derived from an EMBL/GenBank/DDBJ whole genome shotgun (WGS) entry which is preliminary data.</text>
</comment>
<evidence type="ECO:0000313" key="2">
    <source>
        <dbReference type="Proteomes" id="UP000215145"/>
    </source>
</evidence>
<dbReference type="AlphaFoldDB" id="A0A229NVQ6"/>
<dbReference type="OrthoDB" id="9793135at2"/>
<dbReference type="EMBL" id="NMUQ01000003">
    <property type="protein sequence ID" value="OXM13795.1"/>
    <property type="molecule type" value="Genomic_DNA"/>
</dbReference>
<sequence>MDKPIWKNRKVTISAAVAIMLLAVWLYSILSAPALSGKVDFEPRKTDFMPVAQQSQANLGEADANGWTAVKKTGRYALLLNEATGNVAVRDNEGGFEWTAFAKPQQLAKEKVSGLLRTNLESSFIMEYFAASKIQRQIKNAKDEQLGIQYIRTESGFAAVYQFKDIQIGFRMEYELNENGLKVYIPVESITEKAEFRLISIESLPFFGAAALDAQPGYMFVPDGPGGLIRFPQTNILVGKGYEQPVYGPEYTGNQFPETNMAPLALPVFGMKQGANAFVAMIDKGEYTAWIKAIPSGVVGSMNSVSAKFIYRQEYDRRLSLGGASIRAFQEEMTKQDRAVEYRFLAGDEADYVGMAQTYRKFMLDSERITSQLEPVEHVPLDLTLIAGDSDWNGNAGYSVATTFPQAKLIQEDLKKSGVEAMNITYETWLKDGSLSEQRTFSLEGKLGGEKALKSFVDSAHSNGYKVLFQAQVTDADSEFAKHSPKSYGIRSIEGNVLMDGSWIWFNPNVAYNLTKNLGEHLKKFGVDGLQFPGIGSAIYRDYNPEYNYQREDTAYVFQQMQRYATQELGTNGVYFGNAYSLKYAKHIQGLPNDVNDHYGIDEMVPFMPIVLHGNISYNMGNGNIRNDYETEFLKAIEYGAIPAFALTNESTLALQDTYSWGVYSSRYEFWREKLLKEYRDFDQLASTFDQPITDHRQLSDNVFVTEYANGVSVTVDYNSKSFRVEKGGSR</sequence>